<dbReference type="Gene3D" id="1.10.1200.10">
    <property type="entry name" value="ACP-like"/>
    <property type="match status" value="1"/>
</dbReference>
<comment type="caution">
    <text evidence="2">The sequence shown here is derived from an EMBL/GenBank/DDBJ whole genome shotgun (WGS) entry which is preliminary data.</text>
</comment>
<evidence type="ECO:0000259" key="1">
    <source>
        <dbReference type="PROSITE" id="PS50075"/>
    </source>
</evidence>
<dbReference type="Pfam" id="PF00550">
    <property type="entry name" value="PP-binding"/>
    <property type="match status" value="1"/>
</dbReference>
<sequence length="84" mass="9493">MGKVTEEQIKKDLINYIKDEILDASIEMNEESTLSELGIDSFSVVELVLFLERKHGVSIPEKDMLPQNFKSVQSLAHCAIQTLN</sequence>
<organism evidence="2 3">
    <name type="scientific">Reichenbachiella ulvae</name>
    <dbReference type="NCBI Taxonomy" id="2980104"/>
    <lineage>
        <taxon>Bacteria</taxon>
        <taxon>Pseudomonadati</taxon>
        <taxon>Bacteroidota</taxon>
        <taxon>Cytophagia</taxon>
        <taxon>Cytophagales</taxon>
        <taxon>Reichenbachiellaceae</taxon>
        <taxon>Reichenbachiella</taxon>
    </lineage>
</organism>
<dbReference type="InterPro" id="IPR009081">
    <property type="entry name" value="PP-bd_ACP"/>
</dbReference>
<dbReference type="SUPFAM" id="SSF47336">
    <property type="entry name" value="ACP-like"/>
    <property type="match status" value="1"/>
</dbReference>
<dbReference type="InterPro" id="IPR036736">
    <property type="entry name" value="ACP-like_sf"/>
</dbReference>
<feature type="domain" description="Carrier" evidence="1">
    <location>
        <begin position="4"/>
        <end position="83"/>
    </location>
</feature>
<reference evidence="2 3" key="1">
    <citation type="submission" date="2022-10" db="EMBL/GenBank/DDBJ databases">
        <title>Comparative genomics and taxonomic characterization of three novel marine species of genus Reichenbachiella exhibiting antioxidant and polysaccharide degradation activities.</title>
        <authorList>
            <person name="Muhammad N."/>
            <person name="Lee Y.-J."/>
            <person name="Ko J."/>
            <person name="Kim S.-G."/>
        </authorList>
    </citation>
    <scope>NUCLEOTIDE SEQUENCE [LARGE SCALE GENOMIC DNA]</scope>
    <source>
        <strain evidence="2 3">ABR2-5</strain>
    </source>
</reference>
<dbReference type="RefSeq" id="WP_264138645.1">
    <property type="nucleotide sequence ID" value="NZ_JAOYOD010000001.1"/>
</dbReference>
<gene>
    <name evidence="2" type="ORF">N7U62_14185</name>
</gene>
<protein>
    <submittedName>
        <fullName evidence="2">Acyl carrier protein</fullName>
    </submittedName>
</protein>
<dbReference type="EMBL" id="JAOYOD010000001">
    <property type="protein sequence ID" value="MCV9387827.1"/>
    <property type="molecule type" value="Genomic_DNA"/>
</dbReference>
<dbReference type="PROSITE" id="PS50075">
    <property type="entry name" value="CARRIER"/>
    <property type="match status" value="1"/>
</dbReference>
<evidence type="ECO:0000313" key="2">
    <source>
        <dbReference type="EMBL" id="MCV9387827.1"/>
    </source>
</evidence>
<evidence type="ECO:0000313" key="3">
    <source>
        <dbReference type="Proteomes" id="UP001300692"/>
    </source>
</evidence>
<dbReference type="Proteomes" id="UP001300692">
    <property type="component" value="Unassembled WGS sequence"/>
</dbReference>
<name>A0ABT3CW26_9BACT</name>
<accession>A0ABT3CW26</accession>
<proteinExistence type="predicted"/>
<keyword evidence="3" id="KW-1185">Reference proteome</keyword>